<keyword evidence="3" id="KW-1185">Reference proteome</keyword>
<comment type="caution">
    <text evidence="2">The sequence shown here is derived from an EMBL/GenBank/DDBJ whole genome shotgun (WGS) entry which is preliminary data.</text>
</comment>
<organism evidence="2 3">
    <name type="scientific">Polaromonas jejuensis</name>
    <dbReference type="NCBI Taxonomy" id="457502"/>
    <lineage>
        <taxon>Bacteria</taxon>
        <taxon>Pseudomonadati</taxon>
        <taxon>Pseudomonadota</taxon>
        <taxon>Betaproteobacteria</taxon>
        <taxon>Burkholderiales</taxon>
        <taxon>Comamonadaceae</taxon>
        <taxon>Polaromonas</taxon>
    </lineage>
</organism>
<protein>
    <submittedName>
        <fullName evidence="2">Phosphoribosyltransferase</fullName>
    </submittedName>
</protein>
<sequence length="222" mass="24244">MRDVPLPFQDRRQAGRILAEKLEHYRNRPGLLVLALPRGGVAVGFEVAHALQAPLDVVVVRKLGFPGHEEYAMGAIASGGVCVMNRLPGLTVSPEDLATVSAREQAELARREQLYRSRCAAIDIGGRTVIVVDDGLATGSTMRAAVLATRQQHPLHLAVAVPVGAEETCQELRDEADEVICVATPRPFRAVGLWYENFLQSSDDEVRTLLEEARREHALTGH</sequence>
<dbReference type="Gene3D" id="3.30.1310.20">
    <property type="entry name" value="PRTase-like"/>
    <property type="match status" value="1"/>
</dbReference>
<dbReference type="GO" id="GO:0016757">
    <property type="term" value="F:glycosyltransferase activity"/>
    <property type="evidence" value="ECO:0007669"/>
    <property type="project" value="UniProtKB-KW"/>
</dbReference>
<dbReference type="CDD" id="cd06223">
    <property type="entry name" value="PRTases_typeI"/>
    <property type="match status" value="1"/>
</dbReference>
<dbReference type="Gene3D" id="3.40.50.2020">
    <property type="match status" value="1"/>
</dbReference>
<dbReference type="Proteomes" id="UP001596084">
    <property type="component" value="Unassembled WGS sequence"/>
</dbReference>
<dbReference type="InterPro" id="IPR000836">
    <property type="entry name" value="PRTase_dom"/>
</dbReference>
<keyword evidence="2" id="KW-0808">Transferase</keyword>
<dbReference type="Pfam" id="PF00156">
    <property type="entry name" value="Pribosyltran"/>
    <property type="match status" value="1"/>
</dbReference>
<name>A0ABW0QGR5_9BURK</name>
<feature type="domain" description="Phosphoribosyltransferase" evidence="1">
    <location>
        <begin position="14"/>
        <end position="181"/>
    </location>
</feature>
<accession>A0ABW0QGR5</accession>
<evidence type="ECO:0000313" key="3">
    <source>
        <dbReference type="Proteomes" id="UP001596084"/>
    </source>
</evidence>
<dbReference type="SUPFAM" id="SSF53271">
    <property type="entry name" value="PRTase-like"/>
    <property type="match status" value="1"/>
</dbReference>
<reference evidence="3" key="1">
    <citation type="journal article" date="2019" name="Int. J. Syst. Evol. Microbiol.">
        <title>The Global Catalogue of Microorganisms (GCM) 10K type strain sequencing project: providing services to taxonomists for standard genome sequencing and annotation.</title>
        <authorList>
            <consortium name="The Broad Institute Genomics Platform"/>
            <consortium name="The Broad Institute Genome Sequencing Center for Infectious Disease"/>
            <person name="Wu L."/>
            <person name="Ma J."/>
        </authorList>
    </citation>
    <scope>NUCLEOTIDE SEQUENCE [LARGE SCALE GENOMIC DNA]</scope>
    <source>
        <strain evidence="3">CGMCC 4.7277</strain>
    </source>
</reference>
<evidence type="ECO:0000259" key="1">
    <source>
        <dbReference type="Pfam" id="PF00156"/>
    </source>
</evidence>
<dbReference type="RefSeq" id="WP_068834960.1">
    <property type="nucleotide sequence ID" value="NZ_JBHSMX010000062.1"/>
</dbReference>
<keyword evidence="2" id="KW-0328">Glycosyltransferase</keyword>
<dbReference type="InterPro" id="IPR029057">
    <property type="entry name" value="PRTase-like"/>
</dbReference>
<dbReference type="EMBL" id="JBHSMX010000062">
    <property type="protein sequence ID" value="MFC5523047.1"/>
    <property type="molecule type" value="Genomic_DNA"/>
</dbReference>
<evidence type="ECO:0000313" key="2">
    <source>
        <dbReference type="EMBL" id="MFC5523047.1"/>
    </source>
</evidence>
<proteinExistence type="predicted"/>
<gene>
    <name evidence="2" type="ORF">ACFPP7_19340</name>
</gene>